<keyword evidence="3" id="KW-1185">Reference proteome</keyword>
<feature type="region of interest" description="Disordered" evidence="1">
    <location>
        <begin position="72"/>
        <end position="92"/>
    </location>
</feature>
<comment type="caution">
    <text evidence="2">The sequence shown here is derived from an EMBL/GenBank/DDBJ whole genome shotgun (WGS) entry which is preliminary data.</text>
</comment>
<proteinExistence type="predicted"/>
<evidence type="ECO:0000313" key="2">
    <source>
        <dbReference type="EMBL" id="CAK0901220.1"/>
    </source>
</evidence>
<protein>
    <submittedName>
        <fullName evidence="2">Uncharacterized protein</fullName>
    </submittedName>
</protein>
<dbReference type="Proteomes" id="UP001189429">
    <property type="component" value="Unassembled WGS sequence"/>
</dbReference>
<reference evidence="2" key="1">
    <citation type="submission" date="2023-10" db="EMBL/GenBank/DDBJ databases">
        <authorList>
            <person name="Chen Y."/>
            <person name="Shah S."/>
            <person name="Dougan E. K."/>
            <person name="Thang M."/>
            <person name="Chan C."/>
        </authorList>
    </citation>
    <scope>NUCLEOTIDE SEQUENCE [LARGE SCALE GENOMIC DNA]</scope>
</reference>
<accession>A0ABN9XS70</accession>
<evidence type="ECO:0000313" key="3">
    <source>
        <dbReference type="Proteomes" id="UP001189429"/>
    </source>
</evidence>
<sequence>SQSRRSFHQFLGHVDAVADALREEAAGATAPLTAARYAAAPSPPSGGSWALGPELRIGDRLRHGLLMGQCATTTAEGRTGDGGGKRAPQLTPPCICSSSSPRWGPAGATALLQGGGPAAAPSRRPMAPTRGRRINILRFLFVDSTDTTSILG</sequence>
<evidence type="ECO:0000256" key="1">
    <source>
        <dbReference type="SAM" id="MobiDB-lite"/>
    </source>
</evidence>
<feature type="non-terminal residue" evidence="2">
    <location>
        <position position="1"/>
    </location>
</feature>
<gene>
    <name evidence="2" type="ORF">PCOR1329_LOCUS78240</name>
</gene>
<name>A0ABN9XS70_9DINO</name>
<dbReference type="EMBL" id="CAUYUJ010020895">
    <property type="protein sequence ID" value="CAK0901220.1"/>
    <property type="molecule type" value="Genomic_DNA"/>
</dbReference>
<organism evidence="2 3">
    <name type="scientific">Prorocentrum cordatum</name>
    <dbReference type="NCBI Taxonomy" id="2364126"/>
    <lineage>
        <taxon>Eukaryota</taxon>
        <taxon>Sar</taxon>
        <taxon>Alveolata</taxon>
        <taxon>Dinophyceae</taxon>
        <taxon>Prorocentrales</taxon>
        <taxon>Prorocentraceae</taxon>
        <taxon>Prorocentrum</taxon>
    </lineage>
</organism>